<organism evidence="4">
    <name type="scientific">marine sediment metagenome</name>
    <dbReference type="NCBI Taxonomy" id="412755"/>
    <lineage>
        <taxon>unclassified sequences</taxon>
        <taxon>metagenomes</taxon>
        <taxon>ecological metagenomes</taxon>
    </lineage>
</organism>
<proteinExistence type="predicted"/>
<name>X1KI15_9ZZZZ</name>
<accession>X1KI15</accession>
<dbReference type="GO" id="GO:0006139">
    <property type="term" value="P:nucleobase-containing compound metabolic process"/>
    <property type="evidence" value="ECO:0007669"/>
    <property type="project" value="InterPro"/>
</dbReference>
<dbReference type="GO" id="GO:0019205">
    <property type="term" value="F:nucleobase-containing compound kinase activity"/>
    <property type="evidence" value="ECO:0007669"/>
    <property type="project" value="InterPro"/>
</dbReference>
<evidence type="ECO:0008006" key="5">
    <source>
        <dbReference type="Google" id="ProtNLM"/>
    </source>
</evidence>
<comment type="caution">
    <text evidence="4">The sequence shown here is derived from an EMBL/GenBank/DDBJ whole genome shotgun (WGS) entry which is preliminary data.</text>
</comment>
<dbReference type="InterPro" id="IPR000850">
    <property type="entry name" value="Adenylat/UMP-CMP_kin"/>
</dbReference>
<gene>
    <name evidence="4" type="ORF">S06H3_21509</name>
</gene>
<dbReference type="EMBL" id="BARV01011309">
    <property type="protein sequence ID" value="GAI06328.1"/>
    <property type="molecule type" value="Genomic_DNA"/>
</dbReference>
<reference evidence="4" key="1">
    <citation type="journal article" date="2014" name="Front. Microbiol.">
        <title>High frequency of phylogenetically diverse reductive dehalogenase-homologous genes in deep subseafloor sedimentary metagenomes.</title>
        <authorList>
            <person name="Kawai M."/>
            <person name="Futagami T."/>
            <person name="Toyoda A."/>
            <person name="Takaki Y."/>
            <person name="Nishi S."/>
            <person name="Hori S."/>
            <person name="Arai W."/>
            <person name="Tsubouchi T."/>
            <person name="Morono Y."/>
            <person name="Uchiyama I."/>
            <person name="Ito T."/>
            <person name="Fujiyama A."/>
            <person name="Inagaki F."/>
            <person name="Takami H."/>
        </authorList>
    </citation>
    <scope>NUCLEOTIDE SEQUENCE</scope>
    <source>
        <strain evidence="4">Expedition CK06-06</strain>
    </source>
</reference>
<keyword evidence="3" id="KW-0418">Kinase</keyword>
<sequence length="75" mass="8600">MKLFKPLVIIILGRPGSGKGTQAKLLAKKFGLEYIAIGDILRRRRKINDFTGKKLFKVMTKGELVPQFRITKIWI</sequence>
<dbReference type="Gene3D" id="3.40.50.300">
    <property type="entry name" value="P-loop containing nucleotide triphosphate hydrolases"/>
    <property type="match status" value="1"/>
</dbReference>
<dbReference type="PRINTS" id="PR00094">
    <property type="entry name" value="ADENYLTKNASE"/>
</dbReference>
<evidence type="ECO:0000256" key="3">
    <source>
        <dbReference type="ARBA" id="ARBA00022777"/>
    </source>
</evidence>
<dbReference type="InterPro" id="IPR027417">
    <property type="entry name" value="P-loop_NTPase"/>
</dbReference>
<evidence type="ECO:0000313" key="4">
    <source>
        <dbReference type="EMBL" id="GAI06328.1"/>
    </source>
</evidence>
<dbReference type="SUPFAM" id="SSF52540">
    <property type="entry name" value="P-loop containing nucleoside triphosphate hydrolases"/>
    <property type="match status" value="1"/>
</dbReference>
<dbReference type="Pfam" id="PF00406">
    <property type="entry name" value="ADK"/>
    <property type="match status" value="1"/>
</dbReference>
<dbReference type="GO" id="GO:0005524">
    <property type="term" value="F:ATP binding"/>
    <property type="evidence" value="ECO:0007669"/>
    <property type="project" value="InterPro"/>
</dbReference>
<evidence type="ECO:0000256" key="1">
    <source>
        <dbReference type="ARBA" id="ARBA00022679"/>
    </source>
</evidence>
<keyword evidence="1" id="KW-0808">Transferase</keyword>
<dbReference type="AlphaFoldDB" id="X1KI15"/>
<keyword evidence="2" id="KW-0547">Nucleotide-binding</keyword>
<evidence type="ECO:0000256" key="2">
    <source>
        <dbReference type="ARBA" id="ARBA00022741"/>
    </source>
</evidence>
<dbReference type="PANTHER" id="PTHR23359">
    <property type="entry name" value="NUCLEOTIDE KINASE"/>
    <property type="match status" value="1"/>
</dbReference>
<protein>
    <recommendedName>
        <fullName evidence="5">Adenylate kinase active site lid domain-containing protein</fullName>
    </recommendedName>
</protein>
<feature type="non-terminal residue" evidence="4">
    <location>
        <position position="75"/>
    </location>
</feature>